<dbReference type="RefSeq" id="WP_115301975.1">
    <property type="nucleotide sequence ID" value="NZ_CAAAHO010000001.1"/>
</dbReference>
<feature type="transmembrane region" description="Helical" evidence="1">
    <location>
        <begin position="112"/>
        <end position="130"/>
    </location>
</feature>
<feature type="transmembrane region" description="Helical" evidence="1">
    <location>
        <begin position="267"/>
        <end position="288"/>
    </location>
</feature>
<keyword evidence="1" id="KW-1133">Transmembrane helix</keyword>
<feature type="transmembrane region" description="Helical" evidence="1">
    <location>
        <begin position="185"/>
        <end position="203"/>
    </location>
</feature>
<evidence type="ECO:0000313" key="2">
    <source>
        <dbReference type="EMBL" id="STX28210.1"/>
    </source>
</evidence>
<gene>
    <name evidence="2" type="ORF">NCTC13315_00734</name>
</gene>
<organism evidence="2 3">
    <name type="scientific">Legionella beliardensis</name>
    <dbReference type="NCBI Taxonomy" id="91822"/>
    <lineage>
        <taxon>Bacteria</taxon>
        <taxon>Pseudomonadati</taxon>
        <taxon>Pseudomonadota</taxon>
        <taxon>Gammaproteobacteria</taxon>
        <taxon>Legionellales</taxon>
        <taxon>Legionellaceae</taxon>
        <taxon>Legionella</taxon>
    </lineage>
</organism>
<dbReference type="OrthoDB" id="5638658at2"/>
<sequence>MNSIIDNLKAFNVYINGGSSRALKKELKYYNNNLDELKINFHKTIIAHDEDVLEQVQALLTNLNIPKAQWPRYIKQKNIYQFLEKLNRRGFIQIVYILQLIDEKTQFSRIKLAGLSFGALSLGVGSLFIPELKGLRIALQSFILSVFSLPVLSLISKTISTAYYLYTNHSDKKKTSASRWQDNAFILAGFAVNVIGYLIWIILAGSVTPLMAALFLFASFLNVAKEIISLGQYAIKYKNREPIPTTDNLNIYRTYVRNEYNYFRQRNAVFIELVAAVLLVGVMAIGSFVPGGAVVTICTLLAIAAIALVKKFLLARNEKIIRERLQSQLEHVKEVEDKLKAAPQLNKQPADDLDLDTYIVPENESEPKPGRSSAVSTTNYLLVKKVRFLLWRSPKPDCVAIPLQVLSPPTPRS</sequence>
<feature type="transmembrane region" description="Helical" evidence="1">
    <location>
        <begin position="142"/>
        <end position="165"/>
    </location>
</feature>
<protein>
    <submittedName>
        <fullName evidence="2">Uncharacterized protein</fullName>
    </submittedName>
</protein>
<evidence type="ECO:0000256" key="1">
    <source>
        <dbReference type="SAM" id="Phobius"/>
    </source>
</evidence>
<keyword evidence="1" id="KW-0812">Transmembrane</keyword>
<accession>A0A378I0G7</accession>
<dbReference type="AlphaFoldDB" id="A0A378I0G7"/>
<keyword evidence="1" id="KW-0472">Membrane</keyword>
<feature type="transmembrane region" description="Helical" evidence="1">
    <location>
        <begin position="294"/>
        <end position="314"/>
    </location>
</feature>
<reference evidence="2 3" key="1">
    <citation type="submission" date="2018-06" db="EMBL/GenBank/DDBJ databases">
        <authorList>
            <consortium name="Pathogen Informatics"/>
            <person name="Doyle S."/>
        </authorList>
    </citation>
    <scope>NUCLEOTIDE SEQUENCE [LARGE SCALE GENOMIC DNA]</scope>
    <source>
        <strain evidence="2 3">NCTC13315</strain>
    </source>
</reference>
<feature type="transmembrane region" description="Helical" evidence="1">
    <location>
        <begin position="209"/>
        <end position="228"/>
    </location>
</feature>
<evidence type="ECO:0000313" key="3">
    <source>
        <dbReference type="Proteomes" id="UP000254968"/>
    </source>
</evidence>
<name>A0A378I0G7_9GAMM</name>
<dbReference type="EMBL" id="UGNV01000001">
    <property type="protein sequence ID" value="STX28210.1"/>
    <property type="molecule type" value="Genomic_DNA"/>
</dbReference>
<proteinExistence type="predicted"/>
<keyword evidence="3" id="KW-1185">Reference proteome</keyword>
<dbReference type="Proteomes" id="UP000254968">
    <property type="component" value="Unassembled WGS sequence"/>
</dbReference>